<evidence type="ECO:0000313" key="6">
    <source>
        <dbReference type="Proteomes" id="UP000515237"/>
    </source>
</evidence>
<evidence type="ECO:0000256" key="2">
    <source>
        <dbReference type="ARBA" id="ARBA00022679"/>
    </source>
</evidence>
<dbReference type="SUPFAM" id="SSF53613">
    <property type="entry name" value="Ribokinase-like"/>
    <property type="match status" value="1"/>
</dbReference>
<dbReference type="PANTHER" id="PTHR43085">
    <property type="entry name" value="HEXOKINASE FAMILY MEMBER"/>
    <property type="match status" value="1"/>
</dbReference>
<keyword evidence="3 5" id="KW-0418">Kinase</keyword>
<dbReference type="GO" id="GO:0016301">
    <property type="term" value="F:kinase activity"/>
    <property type="evidence" value="ECO:0007669"/>
    <property type="project" value="UniProtKB-KW"/>
</dbReference>
<protein>
    <submittedName>
        <fullName evidence="5">Carbohydrate kinase</fullName>
    </submittedName>
</protein>
<evidence type="ECO:0000256" key="1">
    <source>
        <dbReference type="ARBA" id="ARBA00010688"/>
    </source>
</evidence>
<accession>A0A7G7GCU6</accession>
<dbReference type="Proteomes" id="UP000515237">
    <property type="component" value="Chromosome"/>
</dbReference>
<evidence type="ECO:0000313" key="5">
    <source>
        <dbReference type="EMBL" id="QNF34980.1"/>
    </source>
</evidence>
<dbReference type="AlphaFoldDB" id="A0A7G7GCU6"/>
<sequence length="296" mass="32740">MNHKIICFGETLWDMLPSGKLPGGAPMNVAIHLKYNNYEPLVISSVGIDDLGAALLQFLKSKQVSTAYVQVSQTHLTGVVKVNVDNRNEVTYEIVEPVAWDYIQYEPKAAGLVKDSDVFVYGSLAARSATTRETLLHYLPLAKLKVFDVNLRPPHFTPERIQVLLQFADVLKLNHQELQILSSWVQVTGNEQQKLSYLQKNFNIPLLILTRGENGAAVLSSEEYLEHPGFKIEVEDTIGSGDAFLATFLSNYLQAQPLAVCLRQACLIGAYVATCQGATPQYTPQEVVKSFAGSII</sequence>
<dbReference type="Gene3D" id="3.40.1190.20">
    <property type="match status" value="1"/>
</dbReference>
<dbReference type="RefSeq" id="WP_185271473.1">
    <property type="nucleotide sequence ID" value="NZ_CP055156.1"/>
</dbReference>
<gene>
    <name evidence="5" type="ORF">HUW51_20480</name>
</gene>
<organism evidence="5 6">
    <name type="scientific">Adhaeribacter swui</name>
    <dbReference type="NCBI Taxonomy" id="2086471"/>
    <lineage>
        <taxon>Bacteria</taxon>
        <taxon>Pseudomonadati</taxon>
        <taxon>Bacteroidota</taxon>
        <taxon>Cytophagia</taxon>
        <taxon>Cytophagales</taxon>
        <taxon>Hymenobacteraceae</taxon>
        <taxon>Adhaeribacter</taxon>
    </lineage>
</organism>
<reference evidence="5 6" key="1">
    <citation type="journal article" date="2018" name="Int. J. Syst. Evol. Microbiol.">
        <title>Adhaeribacter swui sp. nov., isolated from wet mud.</title>
        <authorList>
            <person name="Kim D.U."/>
            <person name="Kim K.W."/>
            <person name="Kang M.S."/>
            <person name="Kim J.Y."/>
            <person name="Jang J.H."/>
            <person name="Kim M.K."/>
        </authorList>
    </citation>
    <scope>NUCLEOTIDE SEQUENCE [LARGE SCALE GENOMIC DNA]</scope>
    <source>
        <strain evidence="5 6">KCTC 52873</strain>
    </source>
</reference>
<dbReference type="CDD" id="cd01167">
    <property type="entry name" value="bac_FRK"/>
    <property type="match status" value="1"/>
</dbReference>
<dbReference type="Pfam" id="PF00294">
    <property type="entry name" value="PfkB"/>
    <property type="match status" value="1"/>
</dbReference>
<evidence type="ECO:0000259" key="4">
    <source>
        <dbReference type="Pfam" id="PF00294"/>
    </source>
</evidence>
<comment type="similarity">
    <text evidence="1">Belongs to the carbohydrate kinase PfkB family.</text>
</comment>
<dbReference type="InterPro" id="IPR050306">
    <property type="entry name" value="PfkB_Carbo_kinase"/>
</dbReference>
<dbReference type="PANTHER" id="PTHR43085:SF57">
    <property type="entry name" value="CARBOHYDRATE KINASE PFKB DOMAIN-CONTAINING PROTEIN"/>
    <property type="match status" value="1"/>
</dbReference>
<dbReference type="InterPro" id="IPR029056">
    <property type="entry name" value="Ribokinase-like"/>
</dbReference>
<name>A0A7G7GCU6_9BACT</name>
<keyword evidence="6" id="KW-1185">Reference proteome</keyword>
<feature type="domain" description="Carbohydrate kinase PfkB" evidence="4">
    <location>
        <begin position="20"/>
        <end position="280"/>
    </location>
</feature>
<dbReference type="KEGG" id="aswu:HUW51_20480"/>
<proteinExistence type="inferred from homology"/>
<dbReference type="EMBL" id="CP055156">
    <property type="protein sequence ID" value="QNF34980.1"/>
    <property type="molecule type" value="Genomic_DNA"/>
</dbReference>
<keyword evidence="2" id="KW-0808">Transferase</keyword>
<dbReference type="InterPro" id="IPR011611">
    <property type="entry name" value="PfkB_dom"/>
</dbReference>
<evidence type="ECO:0000256" key="3">
    <source>
        <dbReference type="ARBA" id="ARBA00022777"/>
    </source>
</evidence>